<evidence type="ECO:0000313" key="6">
    <source>
        <dbReference type="EMBL" id="GLJ75270.1"/>
    </source>
</evidence>
<evidence type="ECO:0000256" key="4">
    <source>
        <dbReference type="ARBA" id="ARBA00023002"/>
    </source>
</evidence>
<dbReference type="EMBL" id="BSEN01000003">
    <property type="protein sequence ID" value="GLJ75270.1"/>
    <property type="molecule type" value="Genomic_DNA"/>
</dbReference>
<sequence>MSARTSIVIGTGVAGAATAFGLARRGVTVTMVEAEFDGRATAAGAGIIQPWSSSVDGEFYRLYAAGADYYDELIRRLAETGVHDIGYRRAGALVVNRDSGVLDDVEARVAARAADAPAMGTVSRISGERARELFPPLGPDFEALHIAGGARVDGRALRAGLLAASQSLGAVVVPGTASLVSAPRGGWAVAVGDRVLEADSIVVAAGAWTDRVIEPLGLRIAVEPQRGQITHLRVGTADTRSWPSVHPVASHYLVAFDDSRVVVGATRETGSGFDPRVTADGQRQILENALSVAPGLADATLIETRVGLRPLPKGELPIVGALEGFDGLYVNAGFGAAGLTMGPLVGDRLAAVIDGETPPPAAGLLAPVAAHR</sequence>
<comment type="caution">
    <text evidence="6">The sequence shown here is derived from an EMBL/GenBank/DDBJ whole genome shotgun (WGS) entry which is preliminary data.</text>
</comment>
<name>A0A9W6LYW1_9MICO</name>
<reference evidence="6" key="1">
    <citation type="journal article" date="2014" name="Int. J. Syst. Evol. Microbiol.">
        <title>Complete genome sequence of Corynebacterium casei LMG S-19264T (=DSM 44701T), isolated from a smear-ripened cheese.</title>
        <authorList>
            <consortium name="US DOE Joint Genome Institute (JGI-PGF)"/>
            <person name="Walter F."/>
            <person name="Albersmeier A."/>
            <person name="Kalinowski J."/>
            <person name="Ruckert C."/>
        </authorList>
    </citation>
    <scope>NUCLEOTIDE SEQUENCE</scope>
    <source>
        <strain evidence="6">VKM Ac-1401</strain>
    </source>
</reference>
<dbReference type="SUPFAM" id="SSF51905">
    <property type="entry name" value="FAD/NAD(P)-binding domain"/>
    <property type="match status" value="1"/>
</dbReference>
<reference evidence="6" key="2">
    <citation type="submission" date="2023-01" db="EMBL/GenBank/DDBJ databases">
        <authorList>
            <person name="Sun Q."/>
            <person name="Evtushenko L."/>
        </authorList>
    </citation>
    <scope>NUCLEOTIDE SEQUENCE</scope>
    <source>
        <strain evidence="6">VKM Ac-1401</strain>
    </source>
</reference>
<organism evidence="6 7">
    <name type="scientific">Leifsonia poae</name>
    <dbReference type="NCBI Taxonomy" id="110933"/>
    <lineage>
        <taxon>Bacteria</taxon>
        <taxon>Bacillati</taxon>
        <taxon>Actinomycetota</taxon>
        <taxon>Actinomycetes</taxon>
        <taxon>Micrococcales</taxon>
        <taxon>Microbacteriaceae</taxon>
        <taxon>Leifsonia</taxon>
    </lineage>
</organism>
<gene>
    <name evidence="6" type="primary">yurR</name>
    <name evidence="6" type="ORF">GCM10017584_08440</name>
</gene>
<evidence type="ECO:0000256" key="1">
    <source>
        <dbReference type="ARBA" id="ARBA00001974"/>
    </source>
</evidence>
<comment type="similarity">
    <text evidence="2">Belongs to the DadA oxidoreductase family.</text>
</comment>
<protein>
    <submittedName>
        <fullName evidence="6">Oxidoreductase YurR</fullName>
    </submittedName>
</protein>
<proteinExistence type="inferred from homology"/>
<dbReference type="Gene3D" id="3.50.50.60">
    <property type="entry name" value="FAD/NAD(P)-binding domain"/>
    <property type="match status" value="1"/>
</dbReference>
<dbReference type="Gene3D" id="3.30.9.10">
    <property type="entry name" value="D-Amino Acid Oxidase, subunit A, domain 2"/>
    <property type="match status" value="1"/>
</dbReference>
<accession>A0A9W6LYW1</accession>
<dbReference type="Pfam" id="PF01266">
    <property type="entry name" value="DAO"/>
    <property type="match status" value="1"/>
</dbReference>
<dbReference type="AlphaFoldDB" id="A0A9W6LYW1"/>
<evidence type="ECO:0000256" key="3">
    <source>
        <dbReference type="ARBA" id="ARBA00022630"/>
    </source>
</evidence>
<keyword evidence="4" id="KW-0560">Oxidoreductase</keyword>
<dbReference type="Proteomes" id="UP001142372">
    <property type="component" value="Unassembled WGS sequence"/>
</dbReference>
<feature type="domain" description="FAD dependent oxidoreductase" evidence="5">
    <location>
        <begin position="7"/>
        <end position="351"/>
    </location>
</feature>
<dbReference type="GO" id="GO:0016491">
    <property type="term" value="F:oxidoreductase activity"/>
    <property type="evidence" value="ECO:0007669"/>
    <property type="project" value="UniProtKB-KW"/>
</dbReference>
<dbReference type="PANTHER" id="PTHR13847">
    <property type="entry name" value="SARCOSINE DEHYDROGENASE-RELATED"/>
    <property type="match status" value="1"/>
</dbReference>
<dbReference type="InterPro" id="IPR036188">
    <property type="entry name" value="FAD/NAD-bd_sf"/>
</dbReference>
<keyword evidence="7" id="KW-1185">Reference proteome</keyword>
<dbReference type="SUPFAM" id="SSF54373">
    <property type="entry name" value="FAD-linked reductases, C-terminal domain"/>
    <property type="match status" value="1"/>
</dbReference>
<dbReference type="RefSeq" id="WP_271175957.1">
    <property type="nucleotide sequence ID" value="NZ_BAAAJO010000001.1"/>
</dbReference>
<dbReference type="InterPro" id="IPR006076">
    <property type="entry name" value="FAD-dep_OxRdtase"/>
</dbReference>
<evidence type="ECO:0000256" key="2">
    <source>
        <dbReference type="ARBA" id="ARBA00009410"/>
    </source>
</evidence>
<dbReference type="PANTHER" id="PTHR13847:SF286">
    <property type="entry name" value="D-AMINO ACID DEHYDROGENASE"/>
    <property type="match status" value="1"/>
</dbReference>
<comment type="cofactor">
    <cofactor evidence="1">
        <name>FAD</name>
        <dbReference type="ChEBI" id="CHEBI:57692"/>
    </cofactor>
</comment>
<dbReference type="GO" id="GO:0005737">
    <property type="term" value="C:cytoplasm"/>
    <property type="evidence" value="ECO:0007669"/>
    <property type="project" value="TreeGrafter"/>
</dbReference>
<evidence type="ECO:0000313" key="7">
    <source>
        <dbReference type="Proteomes" id="UP001142372"/>
    </source>
</evidence>
<keyword evidence="3" id="KW-0285">Flavoprotein</keyword>
<evidence type="ECO:0000259" key="5">
    <source>
        <dbReference type="Pfam" id="PF01266"/>
    </source>
</evidence>